<evidence type="ECO:0000256" key="5">
    <source>
        <dbReference type="ARBA" id="ARBA00022741"/>
    </source>
</evidence>
<keyword evidence="2 10" id="KW-0690">Ribosome biogenesis</keyword>
<evidence type="ECO:0000259" key="11">
    <source>
        <dbReference type="PROSITE" id="PS50936"/>
    </source>
</evidence>
<dbReference type="SUPFAM" id="SSF52540">
    <property type="entry name" value="P-loop containing nucleoside triphosphate hydrolases"/>
    <property type="match status" value="1"/>
</dbReference>
<dbReference type="GO" id="GO:0005525">
    <property type="term" value="F:GTP binding"/>
    <property type="evidence" value="ECO:0007669"/>
    <property type="project" value="UniProtKB-UniRule"/>
</dbReference>
<gene>
    <name evidence="10 13" type="primary">rsgA</name>
    <name evidence="13" type="ORF">ENN90_11485</name>
</gene>
<evidence type="ECO:0000256" key="7">
    <source>
        <dbReference type="ARBA" id="ARBA00022833"/>
    </source>
</evidence>
<dbReference type="Pfam" id="PF16745">
    <property type="entry name" value="RsgA_N"/>
    <property type="match status" value="1"/>
</dbReference>
<evidence type="ECO:0000256" key="10">
    <source>
        <dbReference type="HAMAP-Rule" id="MF_01820"/>
    </source>
</evidence>
<reference evidence="13" key="1">
    <citation type="journal article" date="2020" name="mSystems">
        <title>Genome- and Community-Level Interaction Insights into Carbon Utilization and Element Cycling Functions of Hydrothermarchaeota in Hydrothermal Sediment.</title>
        <authorList>
            <person name="Zhou Z."/>
            <person name="Liu Y."/>
            <person name="Xu W."/>
            <person name="Pan J."/>
            <person name="Luo Z.H."/>
            <person name="Li M."/>
        </authorList>
    </citation>
    <scope>NUCLEOTIDE SEQUENCE [LARGE SCALE GENOMIC DNA]</scope>
    <source>
        <strain evidence="13">SpSt-1217</strain>
    </source>
</reference>
<comment type="caution">
    <text evidence="13">The sequence shown here is derived from an EMBL/GenBank/DDBJ whole genome shotgun (WGS) entry which is preliminary data.</text>
</comment>
<dbReference type="GO" id="GO:0042274">
    <property type="term" value="P:ribosomal small subunit biogenesis"/>
    <property type="evidence" value="ECO:0007669"/>
    <property type="project" value="UniProtKB-UniRule"/>
</dbReference>
<feature type="binding site" evidence="10">
    <location>
        <position position="283"/>
    </location>
    <ligand>
        <name>Zn(2+)</name>
        <dbReference type="ChEBI" id="CHEBI:29105"/>
    </ligand>
</feature>
<dbReference type="InterPro" id="IPR004881">
    <property type="entry name" value="Ribosome_biogen_GTPase_RsgA"/>
</dbReference>
<feature type="binding site" evidence="10">
    <location>
        <position position="277"/>
    </location>
    <ligand>
        <name>Zn(2+)</name>
        <dbReference type="ChEBI" id="CHEBI:29105"/>
    </ligand>
</feature>
<feature type="binding site" evidence="10">
    <location>
        <begin position="134"/>
        <end position="137"/>
    </location>
    <ligand>
        <name>GTP</name>
        <dbReference type="ChEBI" id="CHEBI:37565"/>
    </ligand>
</feature>
<evidence type="ECO:0000256" key="1">
    <source>
        <dbReference type="ARBA" id="ARBA00022490"/>
    </source>
</evidence>
<dbReference type="PROSITE" id="PS51721">
    <property type="entry name" value="G_CP"/>
    <property type="match status" value="1"/>
</dbReference>
<dbReference type="Gene3D" id="3.40.50.300">
    <property type="entry name" value="P-loop containing nucleotide triphosphate hydrolases"/>
    <property type="match status" value="1"/>
</dbReference>
<dbReference type="CDD" id="cd04466">
    <property type="entry name" value="S1_YloQ_GTPase"/>
    <property type="match status" value="1"/>
</dbReference>
<name>A0A831PME7_9BACT</name>
<feature type="domain" description="CP-type G" evidence="12">
    <location>
        <begin position="85"/>
        <end position="246"/>
    </location>
</feature>
<dbReference type="Gene3D" id="2.40.50.140">
    <property type="entry name" value="Nucleic acid-binding proteins"/>
    <property type="match status" value="1"/>
</dbReference>
<dbReference type="GO" id="GO:0019843">
    <property type="term" value="F:rRNA binding"/>
    <property type="evidence" value="ECO:0007669"/>
    <property type="project" value="UniProtKB-KW"/>
</dbReference>
<evidence type="ECO:0000256" key="8">
    <source>
        <dbReference type="ARBA" id="ARBA00022884"/>
    </source>
</evidence>
<dbReference type="InterPro" id="IPR030378">
    <property type="entry name" value="G_CP_dom"/>
</dbReference>
<dbReference type="PANTHER" id="PTHR32120:SF11">
    <property type="entry name" value="SMALL RIBOSOMAL SUBUNIT BIOGENESIS GTPASE RSGA 1, MITOCHONDRIAL-RELATED"/>
    <property type="match status" value="1"/>
</dbReference>
<dbReference type="Proteomes" id="UP000886047">
    <property type="component" value="Unassembled WGS sequence"/>
</dbReference>
<accession>A0A831PME7</accession>
<dbReference type="InterPro" id="IPR010914">
    <property type="entry name" value="RsgA_GTPase_dom"/>
</dbReference>
<keyword evidence="9 10" id="KW-0342">GTP-binding</keyword>
<feature type="domain" description="EngC GTPase" evidence="11">
    <location>
        <begin position="94"/>
        <end position="244"/>
    </location>
</feature>
<dbReference type="GO" id="GO:0046872">
    <property type="term" value="F:metal ion binding"/>
    <property type="evidence" value="ECO:0007669"/>
    <property type="project" value="UniProtKB-KW"/>
</dbReference>
<keyword evidence="3 10" id="KW-0479">Metal-binding</keyword>
<dbReference type="PROSITE" id="PS50936">
    <property type="entry name" value="ENGC_GTPASE"/>
    <property type="match status" value="1"/>
</dbReference>
<comment type="similarity">
    <text evidence="10">Belongs to the TRAFAC class YlqF/YawG GTPase family. RsgA subfamily.</text>
</comment>
<keyword evidence="4 10" id="KW-0699">rRNA-binding</keyword>
<dbReference type="AlphaFoldDB" id="A0A831PME7"/>
<comment type="cofactor">
    <cofactor evidence="10">
        <name>Zn(2+)</name>
        <dbReference type="ChEBI" id="CHEBI:29105"/>
    </cofactor>
    <text evidence="10">Binds 1 zinc ion per subunit.</text>
</comment>
<comment type="subunit">
    <text evidence="10">Monomer. Associates with 30S ribosomal subunit, binds 16S rRNA.</text>
</comment>
<dbReference type="SUPFAM" id="SSF50249">
    <property type="entry name" value="Nucleic acid-binding proteins"/>
    <property type="match status" value="1"/>
</dbReference>
<dbReference type="EC" id="3.6.1.-" evidence="10"/>
<feature type="binding site" evidence="10">
    <location>
        <position position="270"/>
    </location>
    <ligand>
        <name>Zn(2+)</name>
        <dbReference type="ChEBI" id="CHEBI:29105"/>
    </ligand>
</feature>
<evidence type="ECO:0000256" key="9">
    <source>
        <dbReference type="ARBA" id="ARBA00023134"/>
    </source>
</evidence>
<dbReference type="EMBL" id="DSDK01000633">
    <property type="protein sequence ID" value="HDR52222.1"/>
    <property type="molecule type" value="Genomic_DNA"/>
</dbReference>
<keyword evidence="1 10" id="KW-0963">Cytoplasm</keyword>
<dbReference type="Gene3D" id="1.10.40.50">
    <property type="entry name" value="Probable gtpase engc, domain 3"/>
    <property type="match status" value="1"/>
</dbReference>
<evidence type="ECO:0000256" key="3">
    <source>
        <dbReference type="ARBA" id="ARBA00022723"/>
    </source>
</evidence>
<protein>
    <recommendedName>
        <fullName evidence="10">Small ribosomal subunit biogenesis GTPase RsgA</fullName>
        <ecNumber evidence="10">3.6.1.-</ecNumber>
    </recommendedName>
</protein>
<dbReference type="Pfam" id="PF03193">
    <property type="entry name" value="RsgA_GTPase"/>
    <property type="match status" value="1"/>
</dbReference>
<evidence type="ECO:0000256" key="2">
    <source>
        <dbReference type="ARBA" id="ARBA00022517"/>
    </source>
</evidence>
<sequence>MKKGLVIKTTGSWYVVEGENGEIFECKVKGNFRIKGIKSTNPVAVGDRVIFTIQSDLKSTSYLKTGWITDIEDRKNYIVRRSPNLSRQSHIIAANIDQAVLVATVAWPVTTTTFIDRYLASAEAYRIRVLLVFNKTDLYTKEETEKMNELITLYSKIGYTCLATSATKMQGIEELKNELKGKTNVINGHSGVGKSTLINLVQPELNLKTSEISEMHKTGKHTTAFSAMYKLNFGGYIIDTPGIKGFGMLNMEAWEISHYFPEIFKISKNCQYSNCSHTHEPGCAVKEAVEAGEVSKSRYISYLGLLEGEDKYRKPH</sequence>
<keyword evidence="5 10" id="KW-0547">Nucleotide-binding</keyword>
<dbReference type="GO" id="GO:0003924">
    <property type="term" value="F:GTPase activity"/>
    <property type="evidence" value="ECO:0007669"/>
    <property type="project" value="UniProtKB-UniRule"/>
</dbReference>
<feature type="binding site" evidence="10">
    <location>
        <position position="275"/>
    </location>
    <ligand>
        <name>Zn(2+)</name>
        <dbReference type="ChEBI" id="CHEBI:29105"/>
    </ligand>
</feature>
<comment type="subcellular location">
    <subcellularLocation>
        <location evidence="10">Cytoplasm</location>
    </subcellularLocation>
</comment>
<dbReference type="InterPro" id="IPR027417">
    <property type="entry name" value="P-loop_NTPase"/>
</dbReference>
<proteinExistence type="inferred from homology"/>
<dbReference type="InterPro" id="IPR012340">
    <property type="entry name" value="NA-bd_OB-fold"/>
</dbReference>
<feature type="binding site" evidence="10">
    <location>
        <begin position="188"/>
        <end position="196"/>
    </location>
    <ligand>
        <name>GTP</name>
        <dbReference type="ChEBI" id="CHEBI:37565"/>
    </ligand>
</feature>
<keyword evidence="8 10" id="KW-0694">RNA-binding</keyword>
<comment type="function">
    <text evidence="10">One of several proteins that assist in the late maturation steps of the functional core of the 30S ribosomal subunit. Helps release RbfA from mature subunits. May play a role in the assembly of ribosomal proteins into the subunit. Circularly permuted GTPase that catalyzes slow GTP hydrolysis, GTPase activity is stimulated by the 30S ribosomal subunit.</text>
</comment>
<evidence type="ECO:0000259" key="12">
    <source>
        <dbReference type="PROSITE" id="PS51721"/>
    </source>
</evidence>
<evidence type="ECO:0000313" key="13">
    <source>
        <dbReference type="EMBL" id="HDR52222.1"/>
    </source>
</evidence>
<evidence type="ECO:0000256" key="6">
    <source>
        <dbReference type="ARBA" id="ARBA00022801"/>
    </source>
</evidence>
<dbReference type="CDD" id="cd01854">
    <property type="entry name" value="YjeQ_EngC"/>
    <property type="match status" value="1"/>
</dbReference>
<dbReference type="PANTHER" id="PTHR32120">
    <property type="entry name" value="SMALL RIBOSOMAL SUBUNIT BIOGENESIS GTPASE RSGA"/>
    <property type="match status" value="1"/>
</dbReference>
<dbReference type="GO" id="GO:0005737">
    <property type="term" value="C:cytoplasm"/>
    <property type="evidence" value="ECO:0007669"/>
    <property type="project" value="UniProtKB-SubCell"/>
</dbReference>
<organism evidence="13">
    <name type="scientific">Mariniphaga anaerophila</name>
    <dbReference type="NCBI Taxonomy" id="1484053"/>
    <lineage>
        <taxon>Bacteria</taxon>
        <taxon>Pseudomonadati</taxon>
        <taxon>Bacteroidota</taxon>
        <taxon>Bacteroidia</taxon>
        <taxon>Marinilabiliales</taxon>
        <taxon>Prolixibacteraceae</taxon>
        <taxon>Mariniphaga</taxon>
    </lineage>
</organism>
<dbReference type="InterPro" id="IPR031944">
    <property type="entry name" value="RsgA_N"/>
</dbReference>
<keyword evidence="6 10" id="KW-0378">Hydrolase</keyword>
<keyword evidence="7 10" id="KW-0862">Zinc</keyword>
<dbReference type="NCBIfam" id="TIGR00157">
    <property type="entry name" value="ribosome small subunit-dependent GTPase A"/>
    <property type="match status" value="1"/>
</dbReference>
<dbReference type="HAMAP" id="MF_01820">
    <property type="entry name" value="GTPase_RsgA"/>
    <property type="match status" value="1"/>
</dbReference>
<evidence type="ECO:0000256" key="4">
    <source>
        <dbReference type="ARBA" id="ARBA00022730"/>
    </source>
</evidence>